<proteinExistence type="predicted"/>
<dbReference type="AlphaFoldDB" id="A0A376RLB3"/>
<evidence type="ECO:0000313" key="1">
    <source>
        <dbReference type="EMBL" id="STI18726.1"/>
    </source>
</evidence>
<accession>A0A376RLB3</accession>
<dbReference type="EMBL" id="UGCD01000002">
    <property type="protein sequence ID" value="STI18726.1"/>
    <property type="molecule type" value="Genomic_DNA"/>
</dbReference>
<gene>
    <name evidence="1" type="ORF">NCTC10865_04066</name>
</gene>
<sequence length="85" mass="10070">MSIKQLKDGRYQVDVRPQGAEGKRIRKIFALKSKAQEFEKYVLQNFHDKPWQAKPADQRRLSELLDAWWMLDGRNQAYGDSYRLG</sequence>
<organism evidence="1 2">
    <name type="scientific">Escherichia coli</name>
    <dbReference type="NCBI Taxonomy" id="562"/>
    <lineage>
        <taxon>Bacteria</taxon>
        <taxon>Pseudomonadati</taxon>
        <taxon>Pseudomonadota</taxon>
        <taxon>Gammaproteobacteria</taxon>
        <taxon>Enterobacterales</taxon>
        <taxon>Enterobacteriaceae</taxon>
        <taxon>Escherichia</taxon>
    </lineage>
</organism>
<dbReference type="Proteomes" id="UP000254159">
    <property type="component" value="Unassembled WGS sequence"/>
</dbReference>
<evidence type="ECO:0000313" key="2">
    <source>
        <dbReference type="Proteomes" id="UP000254159"/>
    </source>
</evidence>
<name>A0A376RLB3_ECOLX</name>
<reference evidence="1 2" key="1">
    <citation type="submission" date="2018-06" db="EMBL/GenBank/DDBJ databases">
        <authorList>
            <consortium name="Pathogen Informatics"/>
            <person name="Doyle S."/>
        </authorList>
    </citation>
    <scope>NUCLEOTIDE SEQUENCE [LARGE SCALE GENOMIC DNA]</scope>
    <source>
        <strain evidence="1 2">NCTC10865</strain>
    </source>
</reference>
<protein>
    <submittedName>
        <fullName evidence="1">Integrase</fullName>
    </submittedName>
</protein>